<feature type="domain" description="MGAT4 conserved region" evidence="4">
    <location>
        <begin position="136"/>
        <end position="410"/>
    </location>
</feature>
<dbReference type="PANTHER" id="PTHR12062">
    <property type="entry name" value="N-ACETYLGLUCOSAMINYLTRANSFERASE VI"/>
    <property type="match status" value="1"/>
</dbReference>
<evidence type="ECO:0000313" key="7">
    <source>
        <dbReference type="RefSeq" id="XP_052746744.1"/>
    </source>
</evidence>
<dbReference type="Pfam" id="PF23524">
    <property type="entry name" value="MGAT4A_C"/>
    <property type="match status" value="1"/>
</dbReference>
<keyword evidence="3" id="KW-0808">Transferase</keyword>
<accession>A0ABM3M5R1</accession>
<comment type="pathway">
    <text evidence="1">Protein modification; protein glycosylation.</text>
</comment>
<dbReference type="InterPro" id="IPR056576">
    <property type="entry name" value="MGAT4_A/B/C_C"/>
</dbReference>
<organism evidence="6 7">
    <name type="scientific">Bicyclus anynana</name>
    <name type="common">Squinting bush brown butterfly</name>
    <dbReference type="NCBI Taxonomy" id="110368"/>
    <lineage>
        <taxon>Eukaryota</taxon>
        <taxon>Metazoa</taxon>
        <taxon>Ecdysozoa</taxon>
        <taxon>Arthropoda</taxon>
        <taxon>Hexapoda</taxon>
        <taxon>Insecta</taxon>
        <taxon>Pterygota</taxon>
        <taxon>Neoptera</taxon>
        <taxon>Endopterygota</taxon>
        <taxon>Lepidoptera</taxon>
        <taxon>Glossata</taxon>
        <taxon>Ditrysia</taxon>
        <taxon>Papilionoidea</taxon>
        <taxon>Nymphalidae</taxon>
        <taxon>Satyrinae</taxon>
        <taxon>Satyrini</taxon>
        <taxon>Mycalesina</taxon>
        <taxon>Bicyclus</taxon>
    </lineage>
</organism>
<dbReference type="Proteomes" id="UP001652582">
    <property type="component" value="Chromosome Z"/>
</dbReference>
<dbReference type="RefSeq" id="XP_052746744.1">
    <property type="nucleotide sequence ID" value="XM_052890784.1"/>
</dbReference>
<dbReference type="InterPro" id="IPR006759">
    <property type="entry name" value="Glyco_transf_54"/>
</dbReference>
<name>A0ABM3M5R1_BICAN</name>
<reference evidence="7" key="1">
    <citation type="submission" date="2025-08" db="UniProtKB">
        <authorList>
            <consortium name="RefSeq"/>
        </authorList>
    </citation>
    <scope>IDENTIFICATION</scope>
</reference>
<evidence type="ECO:0000256" key="1">
    <source>
        <dbReference type="ARBA" id="ARBA00004922"/>
    </source>
</evidence>
<evidence type="ECO:0000256" key="3">
    <source>
        <dbReference type="ARBA" id="ARBA00022679"/>
    </source>
</evidence>
<keyword evidence="2" id="KW-0328">Glycosyltransferase</keyword>
<dbReference type="InterPro" id="IPR057279">
    <property type="entry name" value="MGAT4"/>
</dbReference>
<evidence type="ECO:0000313" key="6">
    <source>
        <dbReference type="Proteomes" id="UP001652582"/>
    </source>
</evidence>
<keyword evidence="6" id="KW-1185">Reference proteome</keyword>
<evidence type="ECO:0000259" key="4">
    <source>
        <dbReference type="Pfam" id="PF04666"/>
    </source>
</evidence>
<feature type="domain" description="MGAT4 A/B/C C-terminal" evidence="5">
    <location>
        <begin position="427"/>
        <end position="545"/>
    </location>
</feature>
<evidence type="ECO:0000259" key="5">
    <source>
        <dbReference type="Pfam" id="PF23524"/>
    </source>
</evidence>
<sequence length="557" mass="63813">MNIGYLTQKRIFICVQVHVTWRGFKTKRNLLVIAEGLGNAHFPHEDSMEKIIADMSSRLRFIESLYQARQEDIITLQNKIYSSRNNASFKHGVVKNKFRHIILPPEVTALLKNLTGMKAASGLHTKTLTLMKNSFLYQLLPHLMASPNSLQPAYHLKGERHLSEVVIGIPTVKRDKESYLMITLTHLINGLTSADLNNTLIVIFVGETDLEYVLNLARQVETKFPKHVGSGLIEIISPSASYYPNLQNIPLTLGDSFKRVKWRTKQNLDAIYLMAYAQTKGTFYLMLEDDVIAKNKYMQEIKHFTAAVSVSTPNWYFVEFCHVGGIGKLFRSADLIHFITYVQLFYKNLPIDWLLESFLANRVCSMDKSASNCGKSKLQIRPKYKSSLFQHIGLYSSLQGKIQKLRDPHFGALPTFYAHNNPPVKRIFCDIKEHADHTIKRAYEGKTYFWGIKPNEGDTIVFWFAKPTAIESYTFRSGNVEHVSDKFYNTVVEVLPANRRRNFFAVNSFDEFGIAEGTLKRSVGPLLAIRLRVQKESYYWTVLSEIGLKTFDQAKKN</sequence>
<dbReference type="PANTHER" id="PTHR12062:SF9">
    <property type="entry name" value="ALPHA-1,3-MANNOSYL-GLYCOPROTEIN 4-BETA-N-ACETYLGLUCOSAMINYLTRANSFERASE A, ISOFORM A"/>
    <property type="match status" value="1"/>
</dbReference>
<proteinExistence type="predicted"/>
<dbReference type="Pfam" id="PF04666">
    <property type="entry name" value="MGAT4_cons"/>
    <property type="match status" value="1"/>
</dbReference>
<protein>
    <submittedName>
        <fullName evidence="7">Alpha-1,3-mannosyl-glycoprotein 4-beta-N-acetylglucosaminyltransferase A</fullName>
    </submittedName>
</protein>
<gene>
    <name evidence="7" type="primary">LOC112047843</name>
</gene>
<evidence type="ECO:0000256" key="2">
    <source>
        <dbReference type="ARBA" id="ARBA00022676"/>
    </source>
</evidence>
<dbReference type="GeneID" id="112047843"/>